<evidence type="ECO:0000256" key="4">
    <source>
        <dbReference type="ARBA" id="ARBA00022507"/>
    </source>
</evidence>
<feature type="transmembrane region" description="Helical" evidence="11">
    <location>
        <begin position="27"/>
        <end position="50"/>
    </location>
</feature>
<keyword evidence="7 11" id="KW-0297">G-protein coupled receptor</keyword>
<keyword evidence="6 11" id="KW-1133">Transmembrane helix</keyword>
<feature type="transmembrane region" description="Helical" evidence="11">
    <location>
        <begin position="62"/>
        <end position="85"/>
    </location>
</feature>
<dbReference type="Gene3D" id="1.20.1070.10">
    <property type="entry name" value="Rhodopsin 7-helix transmembrane proteins"/>
    <property type="match status" value="1"/>
</dbReference>
<feature type="domain" description="G-protein coupled receptors family 1 profile" evidence="12">
    <location>
        <begin position="44"/>
        <end position="308"/>
    </location>
</feature>
<dbReference type="FunFam" id="1.20.1070.10:FF:000300">
    <property type="entry name" value="Vomeronasal type-1 receptor"/>
    <property type="match status" value="1"/>
</dbReference>
<sequence>APKTFYFSPDYISYLLSTNKQDMEARLLLKTLGFCLLLVIGIPGNMFILLKFAYIKIIERKLLPANIILTALALSNFLVILSRVIPQILNAIGVPHLLDDTECKLISFTFRVSRGMAICLTSFLSCHQCALVAPITKFWNYLKENLTKRLYLILMLLLVINIALHPSTVLYGRAKANYTTSPYTLHLVYCTTDFLSYASFMSNGMFSVIREFLFVGLMILSSIYMVTILYRHGNAMRGMRSSDKGNSKSMEYKASRAVILLVAVYVVLYGMDNSMWIYTLSLSNVSPETNDIRILLAAAYSALSPFVIIATNPKLQRRIQINIHKAVKSKQLLTFQHKYQ</sequence>
<evidence type="ECO:0000256" key="10">
    <source>
        <dbReference type="ARBA" id="ARBA00023224"/>
    </source>
</evidence>
<dbReference type="Pfam" id="PF03402">
    <property type="entry name" value="V1R"/>
    <property type="match status" value="1"/>
</dbReference>
<feature type="transmembrane region" description="Helical" evidence="11">
    <location>
        <begin position="254"/>
        <end position="272"/>
    </location>
</feature>
<evidence type="ECO:0000256" key="1">
    <source>
        <dbReference type="ARBA" id="ARBA00004651"/>
    </source>
</evidence>
<dbReference type="OrthoDB" id="9606139at2759"/>
<reference evidence="13" key="2">
    <citation type="submission" date="2025-09" db="UniProtKB">
        <authorList>
            <consortium name="Ensembl"/>
        </authorList>
    </citation>
    <scope>IDENTIFICATION</scope>
</reference>
<feature type="transmembrane region" description="Helical" evidence="11">
    <location>
        <begin position="212"/>
        <end position="233"/>
    </location>
</feature>
<dbReference type="GeneTree" id="ENSGT01030000234553"/>
<organism evidence="13 14">
    <name type="scientific">Leptobrachium leishanense</name>
    <name type="common">Leishan spiny toad</name>
    <dbReference type="NCBI Taxonomy" id="445787"/>
    <lineage>
        <taxon>Eukaryota</taxon>
        <taxon>Metazoa</taxon>
        <taxon>Chordata</taxon>
        <taxon>Craniata</taxon>
        <taxon>Vertebrata</taxon>
        <taxon>Euteleostomi</taxon>
        <taxon>Amphibia</taxon>
        <taxon>Batrachia</taxon>
        <taxon>Anura</taxon>
        <taxon>Pelobatoidea</taxon>
        <taxon>Megophryidae</taxon>
        <taxon>Leptobrachium</taxon>
    </lineage>
</organism>
<feature type="transmembrane region" description="Helical" evidence="11">
    <location>
        <begin position="150"/>
        <end position="171"/>
    </location>
</feature>
<dbReference type="PROSITE" id="PS50262">
    <property type="entry name" value="G_PROTEIN_RECEP_F1_2"/>
    <property type="match status" value="1"/>
</dbReference>
<dbReference type="InterPro" id="IPR004072">
    <property type="entry name" value="Vmron_rcpt_1"/>
</dbReference>
<evidence type="ECO:0000256" key="2">
    <source>
        <dbReference type="ARBA" id="ARBA00010663"/>
    </source>
</evidence>
<evidence type="ECO:0000256" key="9">
    <source>
        <dbReference type="ARBA" id="ARBA00023170"/>
    </source>
</evidence>
<keyword evidence="3 11" id="KW-1003">Cell membrane</keyword>
<evidence type="ECO:0000256" key="5">
    <source>
        <dbReference type="ARBA" id="ARBA00022692"/>
    </source>
</evidence>
<dbReference type="Proteomes" id="UP000694569">
    <property type="component" value="Unplaced"/>
</dbReference>
<evidence type="ECO:0000256" key="7">
    <source>
        <dbReference type="ARBA" id="ARBA00023040"/>
    </source>
</evidence>
<comment type="similarity">
    <text evidence="2 11">Belongs to the G-protein coupled receptor 1 family.</text>
</comment>
<dbReference type="GO" id="GO:0005886">
    <property type="term" value="C:plasma membrane"/>
    <property type="evidence" value="ECO:0007669"/>
    <property type="project" value="UniProtKB-SubCell"/>
</dbReference>
<protein>
    <recommendedName>
        <fullName evidence="11">Vomeronasal type-1 receptor</fullName>
    </recommendedName>
</protein>
<evidence type="ECO:0000256" key="11">
    <source>
        <dbReference type="RuleBase" id="RU364061"/>
    </source>
</evidence>
<keyword evidence="10 11" id="KW-0807">Transducer</keyword>
<evidence type="ECO:0000256" key="3">
    <source>
        <dbReference type="ARBA" id="ARBA00022475"/>
    </source>
</evidence>
<keyword evidence="14" id="KW-1185">Reference proteome</keyword>
<keyword evidence="8 11" id="KW-0472">Membrane</keyword>
<feature type="transmembrane region" description="Helical" evidence="11">
    <location>
        <begin position="292"/>
        <end position="311"/>
    </location>
</feature>
<evidence type="ECO:0000259" key="12">
    <source>
        <dbReference type="PROSITE" id="PS50262"/>
    </source>
</evidence>
<reference evidence="13" key="1">
    <citation type="submission" date="2025-08" db="UniProtKB">
        <authorList>
            <consortium name="Ensembl"/>
        </authorList>
    </citation>
    <scope>IDENTIFICATION</scope>
</reference>
<proteinExistence type="inferred from homology"/>
<dbReference type="Ensembl" id="ENSLLET00000013951.1">
    <property type="protein sequence ID" value="ENSLLEP00000013432.1"/>
    <property type="gene ID" value="ENSLLEG00000008469.1"/>
</dbReference>
<keyword evidence="4 11" id="KW-0589">Pheromone response</keyword>
<dbReference type="AlphaFoldDB" id="A0A8C5MED6"/>
<name>A0A8C5MED6_9ANUR</name>
<dbReference type="GO" id="GO:0016503">
    <property type="term" value="F:pheromone receptor activity"/>
    <property type="evidence" value="ECO:0007669"/>
    <property type="project" value="InterPro"/>
</dbReference>
<keyword evidence="9 11" id="KW-0675">Receptor</keyword>
<comment type="subcellular location">
    <subcellularLocation>
        <location evidence="1 11">Cell membrane</location>
        <topology evidence="1 11">Multi-pass membrane protein</topology>
    </subcellularLocation>
</comment>
<dbReference type="PANTHER" id="PTHR24062">
    <property type="entry name" value="VOMERONASAL TYPE-1 RECEPTOR"/>
    <property type="match status" value="1"/>
</dbReference>
<dbReference type="GO" id="GO:0019236">
    <property type="term" value="P:response to pheromone"/>
    <property type="evidence" value="ECO:0007669"/>
    <property type="project" value="UniProtKB-KW"/>
</dbReference>
<keyword evidence="5 11" id="KW-0812">Transmembrane</keyword>
<evidence type="ECO:0000313" key="14">
    <source>
        <dbReference type="Proteomes" id="UP000694569"/>
    </source>
</evidence>
<evidence type="ECO:0000256" key="8">
    <source>
        <dbReference type="ARBA" id="ARBA00023136"/>
    </source>
</evidence>
<evidence type="ECO:0000256" key="6">
    <source>
        <dbReference type="ARBA" id="ARBA00022989"/>
    </source>
</evidence>
<dbReference type="InterPro" id="IPR017452">
    <property type="entry name" value="GPCR_Rhodpsn_7TM"/>
</dbReference>
<evidence type="ECO:0000313" key="13">
    <source>
        <dbReference type="Ensembl" id="ENSLLEP00000013432.1"/>
    </source>
</evidence>
<accession>A0A8C5MED6</accession>
<dbReference type="SUPFAM" id="SSF81321">
    <property type="entry name" value="Family A G protein-coupled receptor-like"/>
    <property type="match status" value="1"/>
</dbReference>